<name>A0A4Y7IA71_PAPSO</name>
<feature type="region of interest" description="Disordered" evidence="2">
    <location>
        <begin position="327"/>
        <end position="402"/>
    </location>
</feature>
<protein>
    <submittedName>
        <fullName evidence="3">Uncharacterized protein</fullName>
    </submittedName>
</protein>
<dbReference type="GO" id="GO:0051225">
    <property type="term" value="P:spindle assembly"/>
    <property type="evidence" value="ECO:0007669"/>
    <property type="project" value="TreeGrafter"/>
</dbReference>
<reference evidence="3 4" key="1">
    <citation type="journal article" date="2018" name="Science">
        <title>The opium poppy genome and morphinan production.</title>
        <authorList>
            <person name="Guo L."/>
            <person name="Winzer T."/>
            <person name="Yang X."/>
            <person name="Li Y."/>
            <person name="Ning Z."/>
            <person name="He Z."/>
            <person name="Teodor R."/>
            <person name="Lu Y."/>
            <person name="Bowser T.A."/>
            <person name="Graham I.A."/>
            <person name="Ye K."/>
        </authorList>
    </citation>
    <scope>NUCLEOTIDE SEQUENCE [LARGE SCALE GENOMIC DNA]</scope>
    <source>
        <strain evidence="4">cv. HN1</strain>
        <tissue evidence="3">Leaves</tissue>
    </source>
</reference>
<dbReference type="InterPro" id="IPR007573">
    <property type="entry name" value="QWRF"/>
</dbReference>
<dbReference type="AlphaFoldDB" id="A0A4Y7IA71"/>
<evidence type="ECO:0000256" key="2">
    <source>
        <dbReference type="SAM" id="MobiDB-lite"/>
    </source>
</evidence>
<dbReference type="PANTHER" id="PTHR31807:SF2">
    <property type="entry name" value="PROTEIN SNOWY COTYLEDON 3"/>
    <property type="match status" value="1"/>
</dbReference>
<dbReference type="GO" id="GO:0005880">
    <property type="term" value="C:nuclear microtubule"/>
    <property type="evidence" value="ECO:0007669"/>
    <property type="project" value="TreeGrafter"/>
</dbReference>
<dbReference type="Gramene" id="RZC44531">
    <property type="protein sequence ID" value="RZC44531"/>
    <property type="gene ID" value="C5167_037487"/>
</dbReference>
<dbReference type="GO" id="GO:0008017">
    <property type="term" value="F:microtubule binding"/>
    <property type="evidence" value="ECO:0007669"/>
    <property type="project" value="TreeGrafter"/>
</dbReference>
<dbReference type="GO" id="GO:0005737">
    <property type="term" value="C:cytoplasm"/>
    <property type="evidence" value="ECO:0007669"/>
    <property type="project" value="TreeGrafter"/>
</dbReference>
<evidence type="ECO:0000256" key="1">
    <source>
        <dbReference type="ARBA" id="ARBA00010016"/>
    </source>
</evidence>
<keyword evidence="4" id="KW-1185">Reference proteome</keyword>
<feature type="compositionally biased region" description="Low complexity" evidence="2">
    <location>
        <begin position="28"/>
        <end position="47"/>
    </location>
</feature>
<feature type="compositionally biased region" description="Low complexity" evidence="2">
    <location>
        <begin position="352"/>
        <end position="361"/>
    </location>
</feature>
<dbReference type="OMA" id="FKARVIT"/>
<organism evidence="3 4">
    <name type="scientific">Papaver somniferum</name>
    <name type="common">Opium poppy</name>
    <dbReference type="NCBI Taxonomy" id="3469"/>
    <lineage>
        <taxon>Eukaryota</taxon>
        <taxon>Viridiplantae</taxon>
        <taxon>Streptophyta</taxon>
        <taxon>Embryophyta</taxon>
        <taxon>Tracheophyta</taxon>
        <taxon>Spermatophyta</taxon>
        <taxon>Magnoliopsida</taxon>
        <taxon>Ranunculales</taxon>
        <taxon>Papaveraceae</taxon>
        <taxon>Papaveroideae</taxon>
        <taxon>Papaver</taxon>
    </lineage>
</organism>
<comment type="similarity">
    <text evidence="1">Belongs to the QWRF family.</text>
</comment>
<feature type="region of interest" description="Disordered" evidence="2">
    <location>
        <begin position="138"/>
        <end position="166"/>
    </location>
</feature>
<gene>
    <name evidence="3" type="ORF">C5167_037487</name>
</gene>
<evidence type="ECO:0000313" key="3">
    <source>
        <dbReference type="EMBL" id="RZC44531.1"/>
    </source>
</evidence>
<dbReference type="EMBL" id="CM010715">
    <property type="protein sequence ID" value="RZC44531.1"/>
    <property type="molecule type" value="Genomic_DNA"/>
</dbReference>
<dbReference type="STRING" id="3469.A0A4Y7IA71"/>
<accession>A0A4Y7IA71</accession>
<feature type="region of interest" description="Disordered" evidence="2">
    <location>
        <begin position="1"/>
        <end position="63"/>
    </location>
</feature>
<sequence length="624" mass="68378">MVADISRRDSTTPNRPFKARVITSRYMSSSSTSSLSSPSSSSCSSSSPVAPNSTTRTRRCPSPVVLRTGFTSMNAQKRSHSVERKHPASWIKYGGFVSNGVVAPPSVTSSSSSSSCFTSTRSSSVSFQGETFSLPVSKTKAFHPSSLNHNNPRKPSPERIRRNSSPLKVRKIENVDQAENFKLIDQHRWPGSRTRQVMISINSIDIAATAKEHKKLVPESEISNEKVSFDYCDELLVLNPLDVYDGCNGLGIGRRMTRLSDSIESSTSSANSVLTTFLSSSDTESISSASNSSSAKSLPSQDCRKFVPVIDARKIVSPKVNLLKKNTARDNPISSPRRVGIRSTSPSKRLNVTPPTVSSSSKTIPGPGSSPLRMRSSIPDNVTSDKLSKKMPSSFSSSSGIGGLGRGKVGANRIFDAHQLRLLYNRHLQWRFVNARSNAALYAQKLTSEKSIYTAWVATSELRCSVTLKKIQLHLLRHSMKLNYVLKGQMAYLEEWVHLERNHSNSVLGVVESIRACSLRLPIVCGAKVNIQNLKDAISSAVDVMQAMASSVCSLLSKASIIILSKRYWQKTLFVEEVNRLVVELANVSVLERALLNQCRDLLSTLSDMQVYGSNNQNVPKTGE</sequence>
<dbReference type="Pfam" id="PF04484">
    <property type="entry name" value="QWRF"/>
    <property type="match status" value="1"/>
</dbReference>
<proteinExistence type="inferred from homology"/>
<evidence type="ECO:0000313" key="4">
    <source>
        <dbReference type="Proteomes" id="UP000316621"/>
    </source>
</evidence>
<dbReference type="Proteomes" id="UP000316621">
    <property type="component" value="Chromosome 1"/>
</dbReference>
<dbReference type="PANTHER" id="PTHR31807">
    <property type="entry name" value="AUGMIN FAMILY MEMBER"/>
    <property type="match status" value="1"/>
</dbReference>
<feature type="compositionally biased region" description="Basic and acidic residues" evidence="2">
    <location>
        <begin position="1"/>
        <end position="10"/>
    </location>
</feature>